<evidence type="ECO:0000256" key="3">
    <source>
        <dbReference type="ARBA" id="ARBA00022679"/>
    </source>
</evidence>
<keyword evidence="10" id="KW-1185">Reference proteome</keyword>
<dbReference type="NCBIfam" id="TIGR00636">
    <property type="entry name" value="PduO_Nterm"/>
    <property type="match status" value="1"/>
</dbReference>
<name>A0A8D5AL78_9GAMM</name>
<comment type="catalytic activity">
    <reaction evidence="6">
        <text>2 cob(II)alamin + reduced [electron-transfer flavoprotein] + 2 ATP = 2 adenosylcob(III)alamin + 2 triphosphate + oxidized [electron-transfer flavoprotein] + 3 H(+)</text>
        <dbReference type="Rhea" id="RHEA:28671"/>
        <dbReference type="Rhea" id="RHEA-COMP:10685"/>
        <dbReference type="Rhea" id="RHEA-COMP:10686"/>
        <dbReference type="ChEBI" id="CHEBI:15378"/>
        <dbReference type="ChEBI" id="CHEBI:16304"/>
        <dbReference type="ChEBI" id="CHEBI:18036"/>
        <dbReference type="ChEBI" id="CHEBI:18408"/>
        <dbReference type="ChEBI" id="CHEBI:30616"/>
        <dbReference type="ChEBI" id="CHEBI:57692"/>
        <dbReference type="ChEBI" id="CHEBI:58307"/>
        <dbReference type="EC" id="2.5.1.17"/>
    </reaction>
</comment>
<dbReference type="AlphaFoldDB" id="A0A8D5AL78"/>
<dbReference type="InterPro" id="IPR016030">
    <property type="entry name" value="CblAdoTrfase-like"/>
</dbReference>
<dbReference type="PANTHER" id="PTHR12213">
    <property type="entry name" value="CORRINOID ADENOSYLTRANSFERASE"/>
    <property type="match status" value="1"/>
</dbReference>
<protein>
    <recommendedName>
        <fullName evidence="6">Corrinoid adenosyltransferase</fullName>
        <ecNumber evidence="6">2.5.1.17</ecNumber>
    </recommendedName>
    <alternativeName>
        <fullName evidence="6">Cob(II)alamin adenosyltransferase</fullName>
    </alternativeName>
    <alternativeName>
        <fullName evidence="6">Cob(II)yrinic acid a,c-diamide adenosyltransferase</fullName>
    </alternativeName>
    <alternativeName>
        <fullName evidence="6">Cobinamide/cobalamin adenosyltransferase</fullName>
    </alternativeName>
</protein>
<evidence type="ECO:0000313" key="10">
    <source>
        <dbReference type="Proteomes" id="UP000824988"/>
    </source>
</evidence>
<comment type="catalytic activity">
    <reaction evidence="6">
        <text>2 cob(II)yrinate a,c diamide + reduced [electron-transfer flavoprotein] + 2 ATP = 2 adenosylcob(III)yrinate a,c-diamide + 2 triphosphate + oxidized [electron-transfer flavoprotein] + 3 H(+)</text>
        <dbReference type="Rhea" id="RHEA:11528"/>
        <dbReference type="Rhea" id="RHEA-COMP:10685"/>
        <dbReference type="Rhea" id="RHEA-COMP:10686"/>
        <dbReference type="ChEBI" id="CHEBI:15378"/>
        <dbReference type="ChEBI" id="CHEBI:18036"/>
        <dbReference type="ChEBI" id="CHEBI:30616"/>
        <dbReference type="ChEBI" id="CHEBI:57692"/>
        <dbReference type="ChEBI" id="CHEBI:58307"/>
        <dbReference type="ChEBI" id="CHEBI:58503"/>
        <dbReference type="ChEBI" id="CHEBI:58537"/>
        <dbReference type="EC" id="2.5.1.17"/>
    </reaction>
</comment>
<proteinExistence type="inferred from homology"/>
<dbReference type="RefSeq" id="WP_221048093.1">
    <property type="nucleotide sequence ID" value="NZ_AP019782.1"/>
</dbReference>
<dbReference type="EMBL" id="AP019782">
    <property type="protein sequence ID" value="BBL69885.1"/>
    <property type="molecule type" value="Genomic_DNA"/>
</dbReference>
<dbReference type="GO" id="GO:0008817">
    <property type="term" value="F:corrinoid adenosyltransferase activity"/>
    <property type="evidence" value="ECO:0007669"/>
    <property type="project" value="UniProtKB-UniRule"/>
</dbReference>
<comment type="similarity">
    <text evidence="1 6">Belongs to the Cob(I)alamin adenosyltransferase family.</text>
</comment>
<evidence type="ECO:0000313" key="9">
    <source>
        <dbReference type="EMBL" id="BBL69885.1"/>
    </source>
</evidence>
<dbReference type="FunFam" id="1.20.1200.10:FF:000001">
    <property type="entry name" value="Cob(I)yrinic acid a,c-diamide adenosyltransferase"/>
    <property type="match status" value="1"/>
</dbReference>
<keyword evidence="6" id="KW-0169">Cobalamin biosynthesis</keyword>
<dbReference type="KEGG" id="moz:MoryE10_04910"/>
<evidence type="ECO:0000256" key="4">
    <source>
        <dbReference type="ARBA" id="ARBA00022741"/>
    </source>
</evidence>
<dbReference type="GO" id="GO:0009236">
    <property type="term" value="P:cobalamin biosynthetic process"/>
    <property type="evidence" value="ECO:0007669"/>
    <property type="project" value="UniProtKB-UniRule"/>
</dbReference>
<evidence type="ECO:0000256" key="5">
    <source>
        <dbReference type="ARBA" id="ARBA00022840"/>
    </source>
</evidence>
<evidence type="ECO:0000259" key="8">
    <source>
        <dbReference type="Pfam" id="PF01923"/>
    </source>
</evidence>
<gene>
    <name evidence="9" type="ORF">MoryE10_04910</name>
</gene>
<evidence type="ECO:0000256" key="6">
    <source>
        <dbReference type="RuleBase" id="RU366026"/>
    </source>
</evidence>
<evidence type="ECO:0000256" key="7">
    <source>
        <dbReference type="SAM" id="MobiDB-lite"/>
    </source>
</evidence>
<comment type="subunit">
    <text evidence="2">Homotrimer.</text>
</comment>
<feature type="region of interest" description="Disordered" evidence="7">
    <location>
        <begin position="1"/>
        <end position="23"/>
    </location>
</feature>
<dbReference type="EC" id="2.5.1.17" evidence="6"/>
<sequence length="188" mass="20405">MGHRLSRIVTRGGDAGTTGLADGSRLPKHDARIECLGEVDELNSLIGWLAAQPLPPQWLPCLEEIQHALFDLGGDLSLPGRDSVGQVQVEWLERWLDYGNAGLPPLQEFILPGGGPASAACHVARSVCRRCERRLTPLLLEGRVSPAAYAYVNRLSDLLFVLARLLARGAGGETQWRHGRVAPEPPLP</sequence>
<reference evidence="9" key="1">
    <citation type="submission" date="2019-06" db="EMBL/GenBank/DDBJ databases">
        <title>Complete genome sequence of Methylogaea oryzae strain JCM16910.</title>
        <authorList>
            <person name="Asakawa S."/>
        </authorList>
    </citation>
    <scope>NUCLEOTIDE SEQUENCE</scope>
    <source>
        <strain evidence="9">E10</strain>
    </source>
</reference>
<keyword evidence="5 6" id="KW-0067">ATP-binding</keyword>
<keyword evidence="3 6" id="KW-0808">Transferase</keyword>
<evidence type="ECO:0000256" key="1">
    <source>
        <dbReference type="ARBA" id="ARBA00007487"/>
    </source>
</evidence>
<comment type="pathway">
    <text evidence="6">Cofactor biosynthesis; adenosylcobalamin biosynthesis; adenosylcobalamin from cob(II)yrinate a,c-diamide: step 2/7.</text>
</comment>
<evidence type="ECO:0000256" key="2">
    <source>
        <dbReference type="ARBA" id="ARBA00011233"/>
    </source>
</evidence>
<dbReference type="GO" id="GO:0005524">
    <property type="term" value="F:ATP binding"/>
    <property type="evidence" value="ECO:0007669"/>
    <property type="project" value="UniProtKB-UniRule"/>
</dbReference>
<dbReference type="InterPro" id="IPR029499">
    <property type="entry name" value="PduO-typ"/>
</dbReference>
<accession>A0A8D5AL78</accession>
<dbReference type="PANTHER" id="PTHR12213:SF0">
    <property type="entry name" value="CORRINOID ADENOSYLTRANSFERASE MMAB"/>
    <property type="match status" value="1"/>
</dbReference>
<dbReference type="Proteomes" id="UP000824988">
    <property type="component" value="Chromosome"/>
</dbReference>
<dbReference type="Pfam" id="PF01923">
    <property type="entry name" value="Cob_adeno_trans"/>
    <property type="match status" value="1"/>
</dbReference>
<organism evidence="9 10">
    <name type="scientific">Methylogaea oryzae</name>
    <dbReference type="NCBI Taxonomy" id="1295382"/>
    <lineage>
        <taxon>Bacteria</taxon>
        <taxon>Pseudomonadati</taxon>
        <taxon>Pseudomonadota</taxon>
        <taxon>Gammaproteobacteria</taxon>
        <taxon>Methylococcales</taxon>
        <taxon>Methylococcaceae</taxon>
        <taxon>Methylogaea</taxon>
    </lineage>
</organism>
<feature type="domain" description="Cobalamin adenosyltransferase-like" evidence="8">
    <location>
        <begin position="8"/>
        <end position="165"/>
    </location>
</feature>
<keyword evidence="4 6" id="KW-0547">Nucleotide-binding</keyword>